<dbReference type="RefSeq" id="XP_068357654.1">
    <property type="nucleotide sequence ID" value="XM_068505925.1"/>
</dbReference>
<dbReference type="EMBL" id="MLAK01000791">
    <property type="protein sequence ID" value="OHT04518.1"/>
    <property type="molecule type" value="Genomic_DNA"/>
</dbReference>
<proteinExistence type="predicted"/>
<name>A0A1J4K4A4_9EUKA</name>
<dbReference type="OrthoDB" id="1726119at2759"/>
<dbReference type="Pfam" id="PF00226">
    <property type="entry name" value="DnaJ"/>
    <property type="match status" value="1"/>
</dbReference>
<accession>A0A1J4K4A4</accession>
<dbReference type="Gene3D" id="1.25.40.10">
    <property type="entry name" value="Tetratricopeptide repeat domain"/>
    <property type="match status" value="1"/>
</dbReference>
<evidence type="ECO:0000313" key="7">
    <source>
        <dbReference type="Proteomes" id="UP000179807"/>
    </source>
</evidence>
<dbReference type="SMART" id="SM00028">
    <property type="entry name" value="TPR"/>
    <property type="match status" value="3"/>
</dbReference>
<keyword evidence="7" id="KW-1185">Reference proteome</keyword>
<dbReference type="AlphaFoldDB" id="A0A1J4K4A4"/>
<dbReference type="PRINTS" id="PR00625">
    <property type="entry name" value="JDOMAIN"/>
</dbReference>
<dbReference type="GO" id="GO:0034975">
    <property type="term" value="P:protein folding in endoplasmic reticulum"/>
    <property type="evidence" value="ECO:0007669"/>
    <property type="project" value="TreeGrafter"/>
</dbReference>
<keyword evidence="4" id="KW-0802">TPR repeat</keyword>
<dbReference type="SUPFAM" id="SSF48452">
    <property type="entry name" value="TPR-like"/>
    <property type="match status" value="1"/>
</dbReference>
<dbReference type="GO" id="GO:0051087">
    <property type="term" value="F:protein-folding chaperone binding"/>
    <property type="evidence" value="ECO:0007669"/>
    <property type="project" value="TreeGrafter"/>
</dbReference>
<dbReference type="InterPro" id="IPR019734">
    <property type="entry name" value="TPR_rpt"/>
</dbReference>
<dbReference type="PANTHER" id="PTHR44140:SF2">
    <property type="entry name" value="LD25575P"/>
    <property type="match status" value="1"/>
</dbReference>
<evidence type="ECO:0000256" key="3">
    <source>
        <dbReference type="ARBA" id="ARBA00022824"/>
    </source>
</evidence>
<evidence type="ECO:0000259" key="5">
    <source>
        <dbReference type="PROSITE" id="PS50076"/>
    </source>
</evidence>
<dbReference type="CDD" id="cd06257">
    <property type="entry name" value="DnaJ"/>
    <property type="match status" value="1"/>
</dbReference>
<evidence type="ECO:0000256" key="2">
    <source>
        <dbReference type="ARBA" id="ARBA00022729"/>
    </source>
</evidence>
<dbReference type="SUPFAM" id="SSF46565">
    <property type="entry name" value="Chaperone J-domain"/>
    <property type="match status" value="1"/>
</dbReference>
<keyword evidence="2" id="KW-0732">Signal</keyword>
<dbReference type="VEuPathDB" id="TrichDB:TRFO_28033"/>
<feature type="repeat" description="TPR" evidence="4">
    <location>
        <begin position="145"/>
        <end position="178"/>
    </location>
</feature>
<dbReference type="GO" id="GO:0051787">
    <property type="term" value="F:misfolded protein binding"/>
    <property type="evidence" value="ECO:0007669"/>
    <property type="project" value="TreeGrafter"/>
</dbReference>
<protein>
    <submittedName>
        <fullName evidence="6">DNAj/HSP40</fullName>
    </submittedName>
</protein>
<dbReference type="GeneID" id="94840629"/>
<gene>
    <name evidence="6" type="ORF">TRFO_28033</name>
</gene>
<dbReference type="InterPro" id="IPR051727">
    <property type="entry name" value="DnaJ_C3_Co-chaperones"/>
</dbReference>
<dbReference type="GO" id="GO:0005783">
    <property type="term" value="C:endoplasmic reticulum"/>
    <property type="evidence" value="ECO:0007669"/>
    <property type="project" value="UniProtKB-SubCell"/>
</dbReference>
<evidence type="ECO:0000313" key="6">
    <source>
        <dbReference type="EMBL" id="OHT04518.1"/>
    </source>
</evidence>
<dbReference type="Proteomes" id="UP000179807">
    <property type="component" value="Unassembled WGS sequence"/>
</dbReference>
<evidence type="ECO:0000256" key="1">
    <source>
        <dbReference type="ARBA" id="ARBA00004240"/>
    </source>
</evidence>
<dbReference type="Gene3D" id="1.10.287.110">
    <property type="entry name" value="DnaJ domain"/>
    <property type="match status" value="1"/>
</dbReference>
<dbReference type="SMART" id="SM00271">
    <property type="entry name" value="DnaJ"/>
    <property type="match status" value="1"/>
</dbReference>
<comment type="caution">
    <text evidence="6">The sequence shown here is derived from an EMBL/GenBank/DDBJ whole genome shotgun (WGS) entry which is preliminary data.</text>
</comment>
<dbReference type="PROSITE" id="PS50076">
    <property type="entry name" value="DNAJ_2"/>
    <property type="match status" value="1"/>
</dbReference>
<keyword evidence="3" id="KW-0256">Endoplasmic reticulum</keyword>
<dbReference type="PANTHER" id="PTHR44140">
    <property type="entry name" value="LD25575P"/>
    <property type="match status" value="1"/>
</dbReference>
<organism evidence="6 7">
    <name type="scientific">Tritrichomonas foetus</name>
    <dbReference type="NCBI Taxonomy" id="1144522"/>
    <lineage>
        <taxon>Eukaryota</taxon>
        <taxon>Metamonada</taxon>
        <taxon>Parabasalia</taxon>
        <taxon>Tritrichomonadida</taxon>
        <taxon>Tritrichomonadidae</taxon>
        <taxon>Tritrichomonas</taxon>
    </lineage>
</organism>
<sequence>MEEDYQKYDELTKDISDDYANDPKLQYRRGIIKLCDDKLDEADSLLRKSSKQKKAPKNATVAVNAINAIRTNRAQANAYITKKDQEKAEVFLNKTIESSRMFCSAKAPLVQSTNLLTIKLLKMKNDKHQIIEVLDEMISANPTDMDLILERGDLHLELGDYDAAIFDYNNVQSHNPQNRRAHEGLQKAAEMKKAANHVDYYKLLGVSNSATTEEIKKAYRKLVVQWHPDRQREKEKKQEAEEMMKKINTAYEILCDPQRRRMYDQGIDPDDPMSGPGDDFFSEGFDPFDLLKQTMGGDPFEFMFGGGGGGGGQEFHFEGGQGFQFGGDGFQFHFNF</sequence>
<reference evidence="6" key="1">
    <citation type="submission" date="2016-10" db="EMBL/GenBank/DDBJ databases">
        <authorList>
            <person name="Benchimol M."/>
            <person name="Almeida L.G."/>
            <person name="Vasconcelos A.T."/>
            <person name="Perreira-Neves A."/>
            <person name="Rosa I.A."/>
            <person name="Tasca T."/>
            <person name="Bogo M.R."/>
            <person name="de Souza W."/>
        </authorList>
    </citation>
    <scope>NUCLEOTIDE SEQUENCE [LARGE SCALE GENOMIC DNA]</scope>
    <source>
        <strain evidence="6">K</strain>
    </source>
</reference>
<feature type="domain" description="J" evidence="5">
    <location>
        <begin position="199"/>
        <end position="267"/>
    </location>
</feature>
<dbReference type="InterPro" id="IPR036869">
    <property type="entry name" value="J_dom_sf"/>
</dbReference>
<dbReference type="InterPro" id="IPR001623">
    <property type="entry name" value="DnaJ_domain"/>
</dbReference>
<dbReference type="PROSITE" id="PS50005">
    <property type="entry name" value="TPR"/>
    <property type="match status" value="1"/>
</dbReference>
<evidence type="ECO:0000256" key="4">
    <source>
        <dbReference type="PROSITE-ProRule" id="PRU00339"/>
    </source>
</evidence>
<dbReference type="InterPro" id="IPR011990">
    <property type="entry name" value="TPR-like_helical_dom_sf"/>
</dbReference>
<comment type="subcellular location">
    <subcellularLocation>
        <location evidence="1">Endoplasmic reticulum</location>
    </subcellularLocation>
</comment>